<evidence type="ECO:0000256" key="1">
    <source>
        <dbReference type="SAM" id="Phobius"/>
    </source>
</evidence>
<evidence type="ECO:0000313" key="2">
    <source>
        <dbReference type="Proteomes" id="UP000504634"/>
    </source>
</evidence>
<dbReference type="GeneID" id="115621870"/>
<gene>
    <name evidence="3" type="primary">LOC115621870</name>
</gene>
<feature type="transmembrane region" description="Helical" evidence="1">
    <location>
        <begin position="74"/>
        <end position="95"/>
    </location>
</feature>
<dbReference type="AlphaFoldDB" id="A0A6J2T9C9"/>
<feature type="transmembrane region" description="Helical" evidence="1">
    <location>
        <begin position="243"/>
        <end position="263"/>
    </location>
</feature>
<organism evidence="2 3">
    <name type="scientific">Drosophila lebanonensis</name>
    <name type="common">Fruit fly</name>
    <name type="synonym">Scaptodrosophila lebanonensis</name>
    <dbReference type="NCBI Taxonomy" id="7225"/>
    <lineage>
        <taxon>Eukaryota</taxon>
        <taxon>Metazoa</taxon>
        <taxon>Ecdysozoa</taxon>
        <taxon>Arthropoda</taxon>
        <taxon>Hexapoda</taxon>
        <taxon>Insecta</taxon>
        <taxon>Pterygota</taxon>
        <taxon>Neoptera</taxon>
        <taxon>Endopterygota</taxon>
        <taxon>Diptera</taxon>
        <taxon>Brachycera</taxon>
        <taxon>Muscomorpha</taxon>
        <taxon>Ephydroidea</taxon>
        <taxon>Drosophilidae</taxon>
        <taxon>Scaptodrosophila</taxon>
    </lineage>
</organism>
<evidence type="ECO:0000313" key="3">
    <source>
        <dbReference type="RefSeq" id="XP_030371552.1"/>
    </source>
</evidence>
<keyword evidence="1" id="KW-0472">Membrane</keyword>
<keyword evidence="1" id="KW-1133">Transmembrane helix</keyword>
<keyword evidence="2" id="KW-1185">Reference proteome</keyword>
<accession>A0A6J2T9C9</accession>
<reference evidence="3" key="1">
    <citation type="submission" date="2025-08" db="UniProtKB">
        <authorList>
            <consortium name="RefSeq"/>
        </authorList>
    </citation>
    <scope>IDENTIFICATION</scope>
    <source>
        <strain evidence="3">11010-0011.00</strain>
        <tissue evidence="3">Whole body</tissue>
    </source>
</reference>
<name>A0A6J2T9C9_DROLE</name>
<dbReference type="RefSeq" id="XP_030371552.1">
    <property type="nucleotide sequence ID" value="XM_030515692.1"/>
</dbReference>
<proteinExistence type="predicted"/>
<protein>
    <submittedName>
        <fullName evidence="3">Uncharacterized protein LOC115621870 isoform X1</fullName>
    </submittedName>
</protein>
<dbReference type="Proteomes" id="UP000504634">
    <property type="component" value="Unplaced"/>
</dbReference>
<dbReference type="OrthoDB" id="291792at2759"/>
<sequence length="393" mass="45343">MVGLSKIFEWPLNRVHCARILHSLPEQSCTEAFLWNLYRNHVSSAKYYLPLLLLPPLFKWRQMNRKKLLSTFKYYAQATTFASCINALTFYLMCIGRRLYGRYVRILTPYLSCWLASQLTWWMPPRLLQFYGTGITHAALEGLLRQSNARLVQSRSAQTLVFMLCSMVILCQQQAQLYSGFWFIKPDLLPVDYQKLTLSERTKLALKELSKYFGIGLAVDLLNGYLRGKGKPSQLQWKSTSFIVSYIAIYKLIQFLLVGRLTLGHINRLAAFVSGSAFALLNRLTFMAFAVVIATQVIWQRFCACDSRDSKRFQRPLTLLQSIPWAKLLIPCNLAYLVHSLIFQRHVVNGLARAFIDCTCDQNSQRLYKLLMLPDVSTILTTIKTRPITPFLF</sequence>
<keyword evidence="1" id="KW-0812">Transmembrane</keyword>